<evidence type="ECO:0000256" key="8">
    <source>
        <dbReference type="ARBA" id="ARBA00022989"/>
    </source>
</evidence>
<keyword evidence="10 12" id="KW-0472">Membrane</keyword>
<evidence type="ECO:0000256" key="10">
    <source>
        <dbReference type="ARBA" id="ARBA00023136"/>
    </source>
</evidence>
<dbReference type="InterPro" id="IPR038318">
    <property type="entry name" value="KdpD_sf"/>
</dbReference>
<keyword evidence="8 12" id="KW-1133">Transmembrane helix</keyword>
<evidence type="ECO:0000256" key="4">
    <source>
        <dbReference type="ARBA" id="ARBA00022692"/>
    </source>
</evidence>
<evidence type="ECO:0000256" key="5">
    <source>
        <dbReference type="ARBA" id="ARBA00022741"/>
    </source>
</evidence>
<dbReference type="GO" id="GO:0000155">
    <property type="term" value="F:phosphorelay sensor kinase activity"/>
    <property type="evidence" value="ECO:0007669"/>
    <property type="project" value="TreeGrafter"/>
</dbReference>
<evidence type="ECO:0000256" key="9">
    <source>
        <dbReference type="ARBA" id="ARBA00023012"/>
    </source>
</evidence>
<dbReference type="AlphaFoldDB" id="A0A2W5B242"/>
<dbReference type="InterPro" id="IPR052023">
    <property type="entry name" value="Histidine_kinase_KdpD"/>
</dbReference>
<keyword evidence="3" id="KW-0808">Transferase</keyword>
<proteinExistence type="predicted"/>
<comment type="subcellular location">
    <subcellularLocation>
        <location evidence="1">Membrane</location>
        <topology evidence="1">Multi-pass membrane protein</topology>
    </subcellularLocation>
</comment>
<organism evidence="14 15">
    <name type="scientific">Sphingomonas taxi</name>
    <dbReference type="NCBI Taxonomy" id="1549858"/>
    <lineage>
        <taxon>Bacteria</taxon>
        <taxon>Pseudomonadati</taxon>
        <taxon>Pseudomonadota</taxon>
        <taxon>Alphaproteobacteria</taxon>
        <taxon>Sphingomonadales</taxon>
        <taxon>Sphingomonadaceae</taxon>
        <taxon>Sphingomonas</taxon>
    </lineage>
</organism>
<dbReference type="Proteomes" id="UP000249555">
    <property type="component" value="Unassembled WGS sequence"/>
</dbReference>
<gene>
    <name evidence="14" type="ORF">DI640_00685</name>
</gene>
<dbReference type="Gene3D" id="3.40.50.620">
    <property type="entry name" value="HUPs"/>
    <property type="match status" value="1"/>
</dbReference>
<feature type="transmembrane region" description="Helical" evidence="12">
    <location>
        <begin position="282"/>
        <end position="304"/>
    </location>
</feature>
<evidence type="ECO:0000256" key="12">
    <source>
        <dbReference type="SAM" id="Phobius"/>
    </source>
</evidence>
<dbReference type="GO" id="GO:0005886">
    <property type="term" value="C:plasma membrane"/>
    <property type="evidence" value="ECO:0007669"/>
    <property type="project" value="TreeGrafter"/>
</dbReference>
<name>A0A2W5B242_9SPHN</name>
<sequence>MSRSRTRRHRRPLRPGHRRAEHEVNIHDRKSQCRTRRNNEAGMSEDASASELIGRPETRILAAVSGSGSGESVVRLAADLATAMGASWHAVFIETPRSARDPAIARRAADALSLAARYGATVSNEPDDEVTRGLTTHLEAMPADHLVVGTPTTVGRHRWFRRSTVLSVQERFPGLTVHIAPKAVGVADGTVGSEADISTAPKVEPRHHLFALGLVAITLGLAELVSLLLGGRPLNLLFLFPVIAAAARFGLAPALTATIASVLGFDFFLLQPRFHLELTAPVMVVTLAALLAVAVYTSLVTQALRNRVALSDRSAKENARIATFSQVLARAADWQETAAAICDEFAGVLKTEVAVFRNRAGRLELVGATMTPLTWGPIDQAALDWCWEHGEAAGRGTPTIASAEWRVEPLCTSLGVLAVLALVRHDGRDPIRADRGVLFNTLVSQAALAHERLILEDRLRAD</sequence>
<feature type="domain" description="Sensor protein KdpD transmembrane" evidence="13">
    <location>
        <begin position="209"/>
        <end position="313"/>
    </location>
</feature>
<dbReference type="InterPro" id="IPR014729">
    <property type="entry name" value="Rossmann-like_a/b/a_fold"/>
</dbReference>
<dbReference type="InterPro" id="IPR025201">
    <property type="entry name" value="KdpD_TM"/>
</dbReference>
<keyword evidence="2" id="KW-0597">Phosphoprotein</keyword>
<keyword evidence="9" id="KW-0902">Two-component regulatory system</keyword>
<reference evidence="14 15" key="1">
    <citation type="submission" date="2017-08" db="EMBL/GenBank/DDBJ databases">
        <title>Infants hospitalized years apart are colonized by the same room-sourced microbial strains.</title>
        <authorList>
            <person name="Brooks B."/>
            <person name="Olm M.R."/>
            <person name="Firek B.A."/>
            <person name="Baker R."/>
            <person name="Thomas B.C."/>
            <person name="Morowitz M.J."/>
            <person name="Banfield J.F."/>
        </authorList>
    </citation>
    <scope>NUCLEOTIDE SEQUENCE [LARGE SCALE GENOMIC DNA]</scope>
    <source>
        <strain evidence="14">S2_018_000_R3_119</strain>
    </source>
</reference>
<keyword evidence="7" id="KW-0067">ATP-binding</keyword>
<evidence type="ECO:0000256" key="1">
    <source>
        <dbReference type="ARBA" id="ARBA00004141"/>
    </source>
</evidence>
<protein>
    <recommendedName>
        <fullName evidence="13">Sensor protein KdpD transmembrane domain-containing protein</fullName>
    </recommendedName>
</protein>
<dbReference type="SUPFAM" id="SSF52402">
    <property type="entry name" value="Adenine nucleotide alpha hydrolases-like"/>
    <property type="match status" value="1"/>
</dbReference>
<evidence type="ECO:0000256" key="11">
    <source>
        <dbReference type="SAM" id="MobiDB-lite"/>
    </source>
</evidence>
<keyword evidence="6" id="KW-0418">Kinase</keyword>
<dbReference type="Gene3D" id="1.20.120.620">
    <property type="entry name" value="Backbone structure of the membrane domain of e. Coli histidine kinase receptor kdpd"/>
    <property type="match status" value="1"/>
</dbReference>
<keyword evidence="5" id="KW-0547">Nucleotide-binding</keyword>
<evidence type="ECO:0000259" key="13">
    <source>
        <dbReference type="Pfam" id="PF13493"/>
    </source>
</evidence>
<evidence type="ECO:0000256" key="6">
    <source>
        <dbReference type="ARBA" id="ARBA00022777"/>
    </source>
</evidence>
<dbReference type="PANTHER" id="PTHR45569">
    <property type="entry name" value="SENSOR PROTEIN KDPD"/>
    <property type="match status" value="1"/>
</dbReference>
<accession>A0A2W5B242</accession>
<keyword evidence="4 12" id="KW-0812">Transmembrane</keyword>
<dbReference type="Pfam" id="PF13493">
    <property type="entry name" value="DUF4118"/>
    <property type="match status" value="1"/>
</dbReference>
<evidence type="ECO:0000313" key="14">
    <source>
        <dbReference type="EMBL" id="PZO76961.1"/>
    </source>
</evidence>
<feature type="compositionally biased region" description="Basic and acidic residues" evidence="11">
    <location>
        <begin position="18"/>
        <end position="31"/>
    </location>
</feature>
<comment type="caution">
    <text evidence="14">The sequence shown here is derived from an EMBL/GenBank/DDBJ whole genome shotgun (WGS) entry which is preliminary data.</text>
</comment>
<dbReference type="InterPro" id="IPR029016">
    <property type="entry name" value="GAF-like_dom_sf"/>
</dbReference>
<evidence type="ECO:0000256" key="3">
    <source>
        <dbReference type="ARBA" id="ARBA00022679"/>
    </source>
</evidence>
<evidence type="ECO:0000313" key="15">
    <source>
        <dbReference type="Proteomes" id="UP000249555"/>
    </source>
</evidence>
<dbReference type="GO" id="GO:0005524">
    <property type="term" value="F:ATP binding"/>
    <property type="evidence" value="ECO:0007669"/>
    <property type="project" value="UniProtKB-KW"/>
</dbReference>
<dbReference type="Gene3D" id="3.30.450.40">
    <property type="match status" value="1"/>
</dbReference>
<evidence type="ECO:0000256" key="2">
    <source>
        <dbReference type="ARBA" id="ARBA00022553"/>
    </source>
</evidence>
<feature type="compositionally biased region" description="Basic residues" evidence="11">
    <location>
        <begin position="1"/>
        <end position="17"/>
    </location>
</feature>
<dbReference type="EMBL" id="QFMX01000001">
    <property type="protein sequence ID" value="PZO76961.1"/>
    <property type="molecule type" value="Genomic_DNA"/>
</dbReference>
<dbReference type="PANTHER" id="PTHR45569:SF1">
    <property type="entry name" value="SENSOR PROTEIN KDPD"/>
    <property type="match status" value="1"/>
</dbReference>
<evidence type="ECO:0000256" key="7">
    <source>
        <dbReference type="ARBA" id="ARBA00022840"/>
    </source>
</evidence>
<feature type="region of interest" description="Disordered" evidence="11">
    <location>
        <begin position="1"/>
        <end position="50"/>
    </location>
</feature>
<feature type="transmembrane region" description="Helical" evidence="12">
    <location>
        <begin position="209"/>
        <end position="229"/>
    </location>
</feature>